<dbReference type="Proteomes" id="UP001479436">
    <property type="component" value="Unassembled WGS sequence"/>
</dbReference>
<comment type="caution">
    <text evidence="10">The sequence shown here is derived from an EMBL/GenBank/DDBJ whole genome shotgun (WGS) entry which is preliminary data.</text>
</comment>
<comment type="function">
    <text evidence="7">Part of the complex catalyzing the transfer of N-acetylglucosamine from UDP-N-acetylglucosamine to phosphatidylinositol, the first step of GPI biosynthesis.</text>
</comment>
<comment type="subunit">
    <text evidence="7">Component of the phosphatidylinositol N-acetylglucosaminyltransferase (GPI-GlcNAc transferase) complex.</text>
</comment>
<protein>
    <recommendedName>
        <fullName evidence="7">Phosphatidylinositol N-acetylglucosaminyltransferase subunit GPI19</fullName>
        <ecNumber evidence="7">2.4.1.198</ecNumber>
    </recommendedName>
</protein>
<keyword evidence="5 8" id="KW-1133">Transmembrane helix</keyword>
<accession>A0ABR2WBS1</accession>
<proteinExistence type="inferred from homology"/>
<dbReference type="PIRSF" id="PIRSF008765">
    <property type="entry name" value="PIG-P_GPI19"/>
    <property type="match status" value="1"/>
</dbReference>
<organism evidence="10 11">
    <name type="scientific">Basidiobolus ranarum</name>
    <dbReference type="NCBI Taxonomy" id="34480"/>
    <lineage>
        <taxon>Eukaryota</taxon>
        <taxon>Fungi</taxon>
        <taxon>Fungi incertae sedis</taxon>
        <taxon>Zoopagomycota</taxon>
        <taxon>Entomophthoromycotina</taxon>
        <taxon>Basidiobolomycetes</taxon>
        <taxon>Basidiobolales</taxon>
        <taxon>Basidiobolaceae</taxon>
        <taxon>Basidiobolus</taxon>
    </lineage>
</organism>
<comment type="subcellular location">
    <subcellularLocation>
        <location evidence="7">Endoplasmic reticulum membrane</location>
    </subcellularLocation>
    <subcellularLocation>
        <location evidence="1">Membrane</location>
        <topology evidence="1">Multi-pass membrane protein</topology>
    </subcellularLocation>
</comment>
<sequence>MASKASFIDSPAFPDDSPTTLTKTPTYEYYGFVIYLISFFAYGGWLLWAYLPEGTLDKIGITYYPNRYWALAFPVWIFAIGLYVFLIFISHSLLSTAPFDSFNTFTDEYANVMKAGDQTRMTESTVPELQDIPIGVVNACLYQSDAWLEAWEDDNN</sequence>
<comment type="catalytic activity">
    <reaction evidence="7">
        <text>a 1,2-diacyl-sn-glycero-3-phospho-(1D-myo-inositol) + UDP-N-acetyl-alpha-D-glucosamine = a 6-(N-acetyl-alpha-D-glucosaminyl)-1-(1,2-diacyl-sn-glycero-3-phospho)-1D-myo-inositol + UDP + H(+)</text>
        <dbReference type="Rhea" id="RHEA:14789"/>
        <dbReference type="ChEBI" id="CHEBI:15378"/>
        <dbReference type="ChEBI" id="CHEBI:57265"/>
        <dbReference type="ChEBI" id="CHEBI:57705"/>
        <dbReference type="ChEBI" id="CHEBI:57880"/>
        <dbReference type="ChEBI" id="CHEBI:58223"/>
        <dbReference type="EC" id="2.4.1.198"/>
    </reaction>
</comment>
<dbReference type="InterPro" id="IPR016542">
    <property type="entry name" value="PIG-P_GPI19"/>
</dbReference>
<keyword evidence="4 8" id="KW-0812">Transmembrane</keyword>
<evidence type="ECO:0000256" key="6">
    <source>
        <dbReference type="ARBA" id="ARBA00023136"/>
    </source>
</evidence>
<keyword evidence="6 7" id="KW-0472">Membrane</keyword>
<keyword evidence="11" id="KW-1185">Reference proteome</keyword>
<evidence type="ECO:0000256" key="1">
    <source>
        <dbReference type="ARBA" id="ARBA00004141"/>
    </source>
</evidence>
<name>A0ABR2WBS1_9FUNG</name>
<comment type="pathway">
    <text evidence="2 7">Glycolipid biosynthesis; glycosylphosphatidylinositol-anchor biosynthesis.</text>
</comment>
<evidence type="ECO:0000256" key="7">
    <source>
        <dbReference type="PIRNR" id="PIRNR008765"/>
    </source>
</evidence>
<dbReference type="PANTHER" id="PTHR46346">
    <property type="entry name" value="PHOSPHATIDYLINOSITOL N-ACETYLGLUCOSAMINYLTRANSFERASE SUBUNIT P"/>
    <property type="match status" value="1"/>
</dbReference>
<dbReference type="InterPro" id="IPR013717">
    <property type="entry name" value="PIG-P"/>
</dbReference>
<keyword evidence="3 7" id="KW-0337">GPI-anchor biosynthesis</keyword>
<keyword evidence="7" id="KW-0256">Endoplasmic reticulum</keyword>
<evidence type="ECO:0000256" key="3">
    <source>
        <dbReference type="ARBA" id="ARBA00022502"/>
    </source>
</evidence>
<evidence type="ECO:0000256" key="2">
    <source>
        <dbReference type="ARBA" id="ARBA00004687"/>
    </source>
</evidence>
<dbReference type="EC" id="2.4.1.198" evidence="7"/>
<reference evidence="10 11" key="1">
    <citation type="submission" date="2023-04" db="EMBL/GenBank/DDBJ databases">
        <title>Genome of Basidiobolus ranarum AG-B5.</title>
        <authorList>
            <person name="Stajich J.E."/>
            <person name="Carter-House D."/>
            <person name="Gryganskyi A."/>
        </authorList>
    </citation>
    <scope>NUCLEOTIDE SEQUENCE [LARGE SCALE GENOMIC DNA]</scope>
    <source>
        <strain evidence="10 11">AG-B5</strain>
    </source>
</reference>
<dbReference type="Pfam" id="PF08510">
    <property type="entry name" value="PIG-P"/>
    <property type="match status" value="1"/>
</dbReference>
<evidence type="ECO:0000256" key="5">
    <source>
        <dbReference type="ARBA" id="ARBA00022989"/>
    </source>
</evidence>
<keyword evidence="7" id="KW-0808">Transferase</keyword>
<evidence type="ECO:0000256" key="8">
    <source>
        <dbReference type="SAM" id="Phobius"/>
    </source>
</evidence>
<evidence type="ECO:0000259" key="9">
    <source>
        <dbReference type="Pfam" id="PF08510"/>
    </source>
</evidence>
<feature type="transmembrane region" description="Helical" evidence="8">
    <location>
        <begin position="29"/>
        <end position="48"/>
    </location>
</feature>
<dbReference type="InterPro" id="IPR052263">
    <property type="entry name" value="GPI_Anchor_Biosynth"/>
</dbReference>
<dbReference type="PANTHER" id="PTHR46346:SF1">
    <property type="entry name" value="PHOSPHATIDYLINOSITOL N-ACETYLGLUCOSAMINYLTRANSFERASE SUBUNIT P"/>
    <property type="match status" value="1"/>
</dbReference>
<evidence type="ECO:0000313" key="10">
    <source>
        <dbReference type="EMBL" id="KAK9729657.1"/>
    </source>
</evidence>
<feature type="domain" description="PIG-P" evidence="9">
    <location>
        <begin position="26"/>
        <end position="142"/>
    </location>
</feature>
<gene>
    <name evidence="10" type="ORF">K7432_000066</name>
</gene>
<feature type="transmembrane region" description="Helical" evidence="8">
    <location>
        <begin position="68"/>
        <end position="89"/>
    </location>
</feature>
<evidence type="ECO:0000256" key="4">
    <source>
        <dbReference type="ARBA" id="ARBA00022692"/>
    </source>
</evidence>
<evidence type="ECO:0000313" key="11">
    <source>
        <dbReference type="Proteomes" id="UP001479436"/>
    </source>
</evidence>
<comment type="similarity">
    <text evidence="7">Belongs to the GPI19 family.</text>
</comment>
<dbReference type="EMBL" id="JASJQH010006877">
    <property type="protein sequence ID" value="KAK9729657.1"/>
    <property type="molecule type" value="Genomic_DNA"/>
</dbReference>